<organism evidence="3 4">
    <name type="scientific">Trifolium subterraneum</name>
    <name type="common">Subterranean clover</name>
    <dbReference type="NCBI Taxonomy" id="3900"/>
    <lineage>
        <taxon>Eukaryota</taxon>
        <taxon>Viridiplantae</taxon>
        <taxon>Streptophyta</taxon>
        <taxon>Embryophyta</taxon>
        <taxon>Tracheophyta</taxon>
        <taxon>Spermatophyta</taxon>
        <taxon>Magnoliopsida</taxon>
        <taxon>eudicotyledons</taxon>
        <taxon>Gunneridae</taxon>
        <taxon>Pentapetalae</taxon>
        <taxon>rosids</taxon>
        <taxon>fabids</taxon>
        <taxon>Fabales</taxon>
        <taxon>Fabaceae</taxon>
        <taxon>Papilionoideae</taxon>
        <taxon>50 kb inversion clade</taxon>
        <taxon>NPAAA clade</taxon>
        <taxon>Hologalegina</taxon>
        <taxon>IRL clade</taxon>
        <taxon>Trifolieae</taxon>
        <taxon>Trifolium</taxon>
    </lineage>
</organism>
<name>A0A2Z6NR83_TRISU</name>
<dbReference type="Proteomes" id="UP000242715">
    <property type="component" value="Unassembled WGS sequence"/>
</dbReference>
<dbReference type="Gene3D" id="3.40.50.11040">
    <property type="match status" value="1"/>
</dbReference>
<accession>A0A2Z6NR83</accession>
<keyword evidence="4" id="KW-1185">Reference proteome</keyword>
<dbReference type="EMBL" id="DF974059">
    <property type="protein sequence ID" value="GAU44633.1"/>
    <property type="molecule type" value="Genomic_DNA"/>
</dbReference>
<dbReference type="AlphaFoldDB" id="A0A2Z6NR83"/>
<gene>
    <name evidence="3" type="ORF">TSUD_379120</name>
</gene>
<evidence type="ECO:0000256" key="1">
    <source>
        <dbReference type="SAM" id="Phobius"/>
    </source>
</evidence>
<dbReference type="GO" id="GO:0030686">
    <property type="term" value="C:90S preribosome"/>
    <property type="evidence" value="ECO:0007669"/>
    <property type="project" value="TreeGrafter"/>
</dbReference>
<feature type="transmembrane region" description="Helical" evidence="1">
    <location>
        <begin position="37"/>
        <end position="56"/>
    </location>
</feature>
<keyword evidence="1" id="KW-0472">Membrane</keyword>
<proteinExistence type="predicted"/>
<sequence>MRKKVVSKQGIGQCLSSLVTSTIISIALSVKSGVGCWILSLYLSLAIYVGNLHYMLSKAQIKASPSVLWCYNDKRHEKEHRKQINKLRNMDPDSADPFPLFMQRITRRLYEDSEKILGSTFGMCVLQDFEALTPNLLARTIETVEGGGLVVLLIRSLTSLTCLYTMVMDVHKRFRTESHMEVTGRFNERFLLSLAFCKACMFMDDELNILPISSHISITPVPVKEDSAGLSKADQELKNLKEQLDGNLHVGPLIKECCTLDQVGLLTSLLSIVVDQIDFFVR</sequence>
<dbReference type="InterPro" id="IPR032672">
    <property type="entry name" value="TmcA/NAT10/Kre33"/>
</dbReference>
<evidence type="ECO:0000313" key="3">
    <source>
        <dbReference type="EMBL" id="GAU44633.1"/>
    </source>
</evidence>
<evidence type="ECO:0000313" key="4">
    <source>
        <dbReference type="Proteomes" id="UP000242715"/>
    </source>
</evidence>
<dbReference type="GO" id="GO:1990883">
    <property type="term" value="F:18S rRNA cytidine N-acetyltransferase activity"/>
    <property type="evidence" value="ECO:0007669"/>
    <property type="project" value="TreeGrafter"/>
</dbReference>
<keyword evidence="1" id="KW-0812">Transmembrane</keyword>
<dbReference type="OrthoDB" id="1723864at2759"/>
<keyword evidence="1" id="KW-1133">Transmembrane helix</keyword>
<dbReference type="Pfam" id="PF08351">
    <property type="entry name" value="TmcA_N"/>
    <property type="match status" value="1"/>
</dbReference>
<dbReference type="GO" id="GO:0000049">
    <property type="term" value="F:tRNA binding"/>
    <property type="evidence" value="ECO:0007669"/>
    <property type="project" value="TreeGrafter"/>
</dbReference>
<feature type="domain" description="TmcA/NAT10 N-terminal" evidence="2">
    <location>
        <begin position="57"/>
        <end position="195"/>
    </location>
</feature>
<dbReference type="PANTHER" id="PTHR10925:SF5">
    <property type="entry name" value="RNA CYTIDINE ACETYLTRANSFERASE"/>
    <property type="match status" value="1"/>
</dbReference>
<dbReference type="GO" id="GO:1904812">
    <property type="term" value="P:rRNA acetylation involved in maturation of SSU-rRNA"/>
    <property type="evidence" value="ECO:0007669"/>
    <property type="project" value="TreeGrafter"/>
</dbReference>
<reference evidence="4" key="1">
    <citation type="journal article" date="2017" name="Front. Plant Sci.">
        <title>Climate Clever Clovers: New Paradigm to Reduce the Environmental Footprint of Ruminants by Breeding Low Methanogenic Forages Utilizing Haplotype Variation.</title>
        <authorList>
            <person name="Kaur P."/>
            <person name="Appels R."/>
            <person name="Bayer P.E."/>
            <person name="Keeble-Gagnere G."/>
            <person name="Wang J."/>
            <person name="Hirakawa H."/>
            <person name="Shirasawa K."/>
            <person name="Vercoe P."/>
            <person name="Stefanova K."/>
            <person name="Durmic Z."/>
            <person name="Nichols P."/>
            <person name="Revell C."/>
            <person name="Isobe S.N."/>
            <person name="Edwards D."/>
            <person name="Erskine W."/>
        </authorList>
    </citation>
    <scope>NUCLEOTIDE SEQUENCE [LARGE SCALE GENOMIC DNA]</scope>
    <source>
        <strain evidence="4">cv. Daliak</strain>
    </source>
</reference>
<dbReference type="GO" id="GO:0005730">
    <property type="term" value="C:nucleolus"/>
    <property type="evidence" value="ECO:0007669"/>
    <property type="project" value="TreeGrafter"/>
</dbReference>
<dbReference type="InterPro" id="IPR013562">
    <property type="entry name" value="TmcA/NAT10_N"/>
</dbReference>
<dbReference type="PANTHER" id="PTHR10925">
    <property type="entry name" value="N-ACETYLTRANSFERASE 10"/>
    <property type="match status" value="1"/>
</dbReference>
<evidence type="ECO:0000259" key="2">
    <source>
        <dbReference type="Pfam" id="PF08351"/>
    </source>
</evidence>
<protein>
    <recommendedName>
        <fullName evidence="2">TmcA/NAT10 N-terminal domain-containing protein</fullName>
    </recommendedName>
</protein>